<protein>
    <recommendedName>
        <fullName evidence="4">Fibronectin type-III domain-containing protein</fullName>
    </recommendedName>
</protein>
<evidence type="ECO:0008006" key="4">
    <source>
        <dbReference type="Google" id="ProtNLM"/>
    </source>
</evidence>
<dbReference type="RefSeq" id="WP_085910816.1">
    <property type="nucleotide sequence ID" value="NZ_AP018920.1"/>
</dbReference>
<keyword evidence="3" id="KW-1185">Reference proteome</keyword>
<feature type="signal peptide" evidence="1">
    <location>
        <begin position="1"/>
        <end position="32"/>
    </location>
</feature>
<accession>A0A1Y2N9F6</accession>
<proteinExistence type="predicted"/>
<comment type="caution">
    <text evidence="2">The sequence shown here is derived from an EMBL/GenBank/DDBJ whole genome shotgun (WGS) entry which is preliminary data.</text>
</comment>
<sequence length="237" mass="24129">MSHGASIRPFRAVGIVVATLLAILLAGGTAAAAPAPPPVAPTPPGPVGGLTLTAQGGQGARTLYFDGRWDPPADPGTGAGLHYTYEVRNAIGTPLDRGTTANTTLERYAQDRCTQPYTVEVSAVTQDPATGEPLVGPASTATLGATSCQIHSSLTARQTGPGTVQVDIARAAPVDPYVAGRCVLTDNGREVWAGTCGGIDDESATLTAVAPGEHDLVLTTRSPNGQEYPATTSMSVR</sequence>
<evidence type="ECO:0000313" key="3">
    <source>
        <dbReference type="Proteomes" id="UP000194360"/>
    </source>
</evidence>
<evidence type="ECO:0000256" key="1">
    <source>
        <dbReference type="SAM" id="SignalP"/>
    </source>
</evidence>
<evidence type="ECO:0000313" key="2">
    <source>
        <dbReference type="EMBL" id="OSY43538.1"/>
    </source>
</evidence>
<feature type="chain" id="PRO_5013141681" description="Fibronectin type-III domain-containing protein" evidence="1">
    <location>
        <begin position="33"/>
        <end position="237"/>
    </location>
</feature>
<dbReference type="AlphaFoldDB" id="A0A1Y2N9F6"/>
<reference evidence="2 3" key="1">
    <citation type="submission" date="2016-09" db="EMBL/GenBank/DDBJ databases">
        <title>Pseudonocardia autotrophica DSM535, a candidate organism with high potential of specific P450 cytochromes.</title>
        <authorList>
            <person name="Grumaz C."/>
            <person name="Vainshtein Y."/>
            <person name="Kirstahler P."/>
            <person name="Sohn K."/>
        </authorList>
    </citation>
    <scope>NUCLEOTIDE SEQUENCE [LARGE SCALE GENOMIC DNA]</scope>
    <source>
        <strain evidence="2 3">DSM 535</strain>
    </source>
</reference>
<keyword evidence="1" id="KW-0732">Signal</keyword>
<organism evidence="2 3">
    <name type="scientific">Pseudonocardia autotrophica</name>
    <name type="common">Amycolata autotrophica</name>
    <name type="synonym">Nocardia autotrophica</name>
    <dbReference type="NCBI Taxonomy" id="2074"/>
    <lineage>
        <taxon>Bacteria</taxon>
        <taxon>Bacillati</taxon>
        <taxon>Actinomycetota</taxon>
        <taxon>Actinomycetes</taxon>
        <taxon>Pseudonocardiales</taxon>
        <taxon>Pseudonocardiaceae</taxon>
        <taxon>Pseudonocardia</taxon>
    </lineage>
</organism>
<dbReference type="EMBL" id="MIGB01000002">
    <property type="protein sequence ID" value="OSY43538.1"/>
    <property type="molecule type" value="Genomic_DNA"/>
</dbReference>
<name>A0A1Y2N9F6_PSEAH</name>
<gene>
    <name evidence="2" type="ORF">BG845_00481</name>
</gene>
<dbReference type="Proteomes" id="UP000194360">
    <property type="component" value="Unassembled WGS sequence"/>
</dbReference>